<proteinExistence type="predicted"/>
<dbReference type="InterPro" id="IPR028958">
    <property type="entry name" value="Imm42"/>
</dbReference>
<gene>
    <name evidence="1" type="ORF">LBW55_20640</name>
</gene>
<dbReference type="Pfam" id="PF15593">
    <property type="entry name" value="Imm42"/>
    <property type="match status" value="1"/>
</dbReference>
<evidence type="ECO:0000313" key="2">
    <source>
        <dbReference type="Proteomes" id="UP001143674"/>
    </source>
</evidence>
<dbReference type="RefSeq" id="WP_184848803.1">
    <property type="nucleotide sequence ID" value="NZ_JABZEH010000001.1"/>
</dbReference>
<protein>
    <submittedName>
        <fullName evidence="1">Immunity 42 family protein</fullName>
    </submittedName>
</protein>
<dbReference type="AlphaFoldDB" id="A0AAE3NHW3"/>
<dbReference type="Proteomes" id="UP001143674">
    <property type="component" value="Unassembled WGS sequence"/>
</dbReference>
<accession>A0AAE3NHW3</accession>
<organism evidence="1 2">
    <name type="scientific">Ralstonia solanacearum</name>
    <name type="common">Pseudomonas solanacearum</name>
    <dbReference type="NCBI Taxonomy" id="305"/>
    <lineage>
        <taxon>Bacteria</taxon>
        <taxon>Pseudomonadati</taxon>
        <taxon>Pseudomonadota</taxon>
        <taxon>Betaproteobacteria</taxon>
        <taxon>Burkholderiales</taxon>
        <taxon>Burkholderiaceae</taxon>
        <taxon>Ralstonia</taxon>
        <taxon>Ralstonia solanacearum species complex</taxon>
    </lineage>
</organism>
<sequence length="169" mass="19025">MLFGKKEQFAVEFELDANHGGAWLFGRFGYWIGGERVGDYDAGTSLRDVLFQMKYIVGDAGKRSFPRLAELPALEIFRLVSDALNERNGDISRYVPPDFSPAYLDVGIPMDIFSCWDVFLVEGLREARLVYRESGVDNIRFTALPVGEFDSVVQTAQNELEKLLAQEAS</sequence>
<comment type="caution">
    <text evidence="1">The sequence shown here is derived from an EMBL/GenBank/DDBJ whole genome shotgun (WGS) entry which is preliminary data.</text>
</comment>
<evidence type="ECO:0000313" key="1">
    <source>
        <dbReference type="EMBL" id="MDB0524017.1"/>
    </source>
</evidence>
<name>A0AAE3NHW3_RALSL</name>
<reference evidence="1" key="1">
    <citation type="submission" date="2021-09" db="EMBL/GenBank/DDBJ databases">
        <title>Genomic analysis of Ralstonia spp.</title>
        <authorList>
            <person name="Aburjaile F."/>
            <person name="Ariute J.C."/>
            <person name="Pais A.K.L."/>
            <person name="Albuquerque G.M.R."/>
            <person name="Silva A.M.F."/>
            <person name="Brenig B."/>
            <person name="Azevedo V."/>
            <person name="Matiuzzi M."/>
            <person name="Ramos R."/>
            <person name="Goes-Neto A."/>
            <person name="Soares S."/>
            <person name="Iseppon A.M.B."/>
            <person name="Souza E."/>
            <person name="Gama M."/>
        </authorList>
    </citation>
    <scope>NUCLEOTIDE SEQUENCE</scope>
    <source>
        <strain evidence="1">B4</strain>
    </source>
</reference>
<dbReference type="EMBL" id="JAIVEX010000012">
    <property type="protein sequence ID" value="MDB0524017.1"/>
    <property type="molecule type" value="Genomic_DNA"/>
</dbReference>